<dbReference type="PROSITE" id="PS50878">
    <property type="entry name" value="RT_POL"/>
    <property type="match status" value="1"/>
</dbReference>
<gene>
    <name evidence="2" type="ORF">HPB52_023743</name>
</gene>
<reference evidence="2" key="2">
    <citation type="submission" date="2021-09" db="EMBL/GenBank/DDBJ databases">
        <authorList>
            <person name="Jia N."/>
            <person name="Wang J."/>
            <person name="Shi W."/>
            <person name="Du L."/>
            <person name="Sun Y."/>
            <person name="Zhan W."/>
            <person name="Jiang J."/>
            <person name="Wang Q."/>
            <person name="Zhang B."/>
            <person name="Ji P."/>
            <person name="Sakyi L.B."/>
            <person name="Cui X."/>
            <person name="Yuan T."/>
            <person name="Jiang B."/>
            <person name="Yang W."/>
            <person name="Lam T.T.-Y."/>
            <person name="Chang Q."/>
            <person name="Ding S."/>
            <person name="Wang X."/>
            <person name="Zhu J."/>
            <person name="Ruan X."/>
            <person name="Zhao L."/>
            <person name="Wei J."/>
            <person name="Que T."/>
            <person name="Du C."/>
            <person name="Cheng J."/>
            <person name="Dai P."/>
            <person name="Han X."/>
            <person name="Huang E."/>
            <person name="Gao Y."/>
            <person name="Liu J."/>
            <person name="Shao H."/>
            <person name="Ye R."/>
            <person name="Li L."/>
            <person name="Wei W."/>
            <person name="Wang X."/>
            <person name="Wang C."/>
            <person name="Huo Q."/>
            <person name="Li W."/>
            <person name="Guo W."/>
            <person name="Chen H."/>
            <person name="Chen S."/>
            <person name="Zhou L."/>
            <person name="Zhou L."/>
            <person name="Ni X."/>
            <person name="Tian J."/>
            <person name="Zhou Y."/>
            <person name="Sheng Y."/>
            <person name="Liu T."/>
            <person name="Pan Y."/>
            <person name="Xia L."/>
            <person name="Li J."/>
            <person name="Zhao F."/>
            <person name="Cao W."/>
        </authorList>
    </citation>
    <scope>NUCLEOTIDE SEQUENCE</scope>
    <source>
        <strain evidence="2">Rsan-2018</strain>
        <tissue evidence="2">Larvae</tissue>
    </source>
</reference>
<dbReference type="Pfam" id="PF14529">
    <property type="entry name" value="Exo_endo_phos_2"/>
    <property type="match status" value="1"/>
</dbReference>
<dbReference type="SUPFAM" id="SSF56672">
    <property type="entry name" value="DNA/RNA polymerases"/>
    <property type="match status" value="1"/>
</dbReference>
<dbReference type="InterPro" id="IPR043502">
    <property type="entry name" value="DNA/RNA_pol_sf"/>
</dbReference>
<dbReference type="VEuPathDB" id="VectorBase:RSAN_032020"/>
<sequence>MEPTLILLEQVIALSRTPNIIIAGDFNSKHAAWGAQESDARGSRLVEFMSTHGLLLLNDSTAIPTYETRYAMSWIDVTMATPSALVAGYSWPVLEDVTFSEHRHIEVRIGEELEAFGRQRTDLVLPPLRRPDGTYTTTHLEAAALLLQTQVAVDNRTTDNCDHDAVRSIAAAPYWTSEQDAPFSPTELDSVVRQMKDRSAPGPEGLTPPLVKGLVAIHKPFLLWLFNSALRLGHFPSRWRRGRIIFIRKPGRLSELTTSYRPICVNSVLGKVLERLLNGRLYFFLHRAGYIHPNQYGITHAKSAVLALHGLHKRLLRLKAEQTPAILMSLDFQGAFDSVWHPRILQFFRERGLPSCLYHLLRTFLADRTVVFSSHAGQVEAHPTLGSPQGSPISPLLWNVIIHGLLSLPMPEGVVVQAYADDTVIVIPGNKRQELADKASEVLRRVDKWATDVKVKLSREKTSYVLFSHGVGGMERVRPTVRIDPSQPGLQYTDTLRILGVVFDRRLSFLAHADFLRDKINRVLVHALHIEMELRHLNKQFRVLQLRRTIVSDGITWDPATVALPLDKWHSHPARTSPVVTVRRLTVCEARDFARLPGIHVYTDGAYTSLSAGAAYVILSPG</sequence>
<comment type="caution">
    <text evidence="2">The sequence shown here is derived from an EMBL/GenBank/DDBJ whole genome shotgun (WGS) entry which is preliminary data.</text>
</comment>
<dbReference type="Pfam" id="PF00078">
    <property type="entry name" value="RVT_1"/>
    <property type="match status" value="1"/>
</dbReference>
<evidence type="ECO:0000313" key="3">
    <source>
        <dbReference type="Proteomes" id="UP000821837"/>
    </source>
</evidence>
<dbReference type="InterPro" id="IPR000477">
    <property type="entry name" value="RT_dom"/>
</dbReference>
<dbReference type="AlphaFoldDB" id="A0A9D4T0J1"/>
<name>A0A9D4T0J1_RHISA</name>
<organism evidence="2 3">
    <name type="scientific">Rhipicephalus sanguineus</name>
    <name type="common">Brown dog tick</name>
    <name type="synonym">Ixodes sanguineus</name>
    <dbReference type="NCBI Taxonomy" id="34632"/>
    <lineage>
        <taxon>Eukaryota</taxon>
        <taxon>Metazoa</taxon>
        <taxon>Ecdysozoa</taxon>
        <taxon>Arthropoda</taxon>
        <taxon>Chelicerata</taxon>
        <taxon>Arachnida</taxon>
        <taxon>Acari</taxon>
        <taxon>Parasitiformes</taxon>
        <taxon>Ixodida</taxon>
        <taxon>Ixodoidea</taxon>
        <taxon>Ixodidae</taxon>
        <taxon>Rhipicephalinae</taxon>
        <taxon>Rhipicephalus</taxon>
        <taxon>Rhipicephalus</taxon>
    </lineage>
</organism>
<reference evidence="2" key="1">
    <citation type="journal article" date="2020" name="Cell">
        <title>Large-Scale Comparative Analyses of Tick Genomes Elucidate Their Genetic Diversity and Vector Capacities.</title>
        <authorList>
            <consortium name="Tick Genome and Microbiome Consortium (TIGMIC)"/>
            <person name="Jia N."/>
            <person name="Wang J."/>
            <person name="Shi W."/>
            <person name="Du L."/>
            <person name="Sun Y."/>
            <person name="Zhan W."/>
            <person name="Jiang J.F."/>
            <person name="Wang Q."/>
            <person name="Zhang B."/>
            <person name="Ji P."/>
            <person name="Bell-Sakyi L."/>
            <person name="Cui X.M."/>
            <person name="Yuan T.T."/>
            <person name="Jiang B.G."/>
            <person name="Yang W.F."/>
            <person name="Lam T.T."/>
            <person name="Chang Q.C."/>
            <person name="Ding S.J."/>
            <person name="Wang X.J."/>
            <person name="Zhu J.G."/>
            <person name="Ruan X.D."/>
            <person name="Zhao L."/>
            <person name="Wei J.T."/>
            <person name="Ye R.Z."/>
            <person name="Que T.C."/>
            <person name="Du C.H."/>
            <person name="Zhou Y.H."/>
            <person name="Cheng J.X."/>
            <person name="Dai P.F."/>
            <person name="Guo W.B."/>
            <person name="Han X.H."/>
            <person name="Huang E.J."/>
            <person name="Li L.F."/>
            <person name="Wei W."/>
            <person name="Gao Y.C."/>
            <person name="Liu J.Z."/>
            <person name="Shao H.Z."/>
            <person name="Wang X."/>
            <person name="Wang C.C."/>
            <person name="Yang T.C."/>
            <person name="Huo Q.B."/>
            <person name="Li W."/>
            <person name="Chen H.Y."/>
            <person name="Chen S.E."/>
            <person name="Zhou L.G."/>
            <person name="Ni X.B."/>
            <person name="Tian J.H."/>
            <person name="Sheng Y."/>
            <person name="Liu T."/>
            <person name="Pan Y.S."/>
            <person name="Xia L.Y."/>
            <person name="Li J."/>
            <person name="Zhao F."/>
            <person name="Cao W.C."/>
        </authorList>
    </citation>
    <scope>NUCLEOTIDE SEQUENCE</scope>
    <source>
        <strain evidence="2">Rsan-2018</strain>
    </source>
</reference>
<dbReference type="GO" id="GO:0003824">
    <property type="term" value="F:catalytic activity"/>
    <property type="evidence" value="ECO:0007669"/>
    <property type="project" value="InterPro"/>
</dbReference>
<evidence type="ECO:0000259" key="1">
    <source>
        <dbReference type="PROSITE" id="PS50878"/>
    </source>
</evidence>
<feature type="domain" description="Reverse transcriptase" evidence="1">
    <location>
        <begin position="228"/>
        <end position="503"/>
    </location>
</feature>
<dbReference type="GO" id="GO:0071897">
    <property type="term" value="P:DNA biosynthetic process"/>
    <property type="evidence" value="ECO:0007669"/>
    <property type="project" value="UniProtKB-ARBA"/>
</dbReference>
<keyword evidence="3" id="KW-1185">Reference proteome</keyword>
<proteinExistence type="predicted"/>
<protein>
    <recommendedName>
        <fullName evidence="1">Reverse transcriptase domain-containing protein</fullName>
    </recommendedName>
</protein>
<accession>A0A9D4T0J1</accession>
<dbReference type="InterPro" id="IPR005135">
    <property type="entry name" value="Endo/exonuclease/phosphatase"/>
</dbReference>
<evidence type="ECO:0000313" key="2">
    <source>
        <dbReference type="EMBL" id="KAH7963870.1"/>
    </source>
</evidence>
<dbReference type="PANTHER" id="PTHR19446">
    <property type="entry name" value="REVERSE TRANSCRIPTASES"/>
    <property type="match status" value="1"/>
</dbReference>
<dbReference type="SUPFAM" id="SSF56219">
    <property type="entry name" value="DNase I-like"/>
    <property type="match status" value="1"/>
</dbReference>
<dbReference type="Gene3D" id="3.60.10.10">
    <property type="entry name" value="Endonuclease/exonuclease/phosphatase"/>
    <property type="match status" value="1"/>
</dbReference>
<dbReference type="EMBL" id="JABSTV010001249">
    <property type="protein sequence ID" value="KAH7963870.1"/>
    <property type="molecule type" value="Genomic_DNA"/>
</dbReference>
<dbReference type="CDD" id="cd01650">
    <property type="entry name" value="RT_nLTR_like"/>
    <property type="match status" value="1"/>
</dbReference>
<dbReference type="InterPro" id="IPR036691">
    <property type="entry name" value="Endo/exonu/phosph_ase_sf"/>
</dbReference>
<dbReference type="Proteomes" id="UP000821837">
    <property type="component" value="Chromosome 3"/>
</dbReference>